<feature type="transmembrane region" description="Helical" evidence="1">
    <location>
        <begin position="351"/>
        <end position="370"/>
    </location>
</feature>
<feature type="transmembrane region" description="Helical" evidence="1">
    <location>
        <begin position="265"/>
        <end position="285"/>
    </location>
</feature>
<comment type="caution">
    <text evidence="2">The sequence shown here is derived from an EMBL/GenBank/DDBJ whole genome shotgun (WGS) entry which is preliminary data.</text>
</comment>
<protein>
    <submittedName>
        <fullName evidence="2">Signal transduction histidine kinase</fullName>
    </submittedName>
</protein>
<dbReference type="InterPro" id="IPR036259">
    <property type="entry name" value="MFS_trans_sf"/>
</dbReference>
<sequence>MLEKTRALLRVRIGRVIGPHSASLTVGLWVLIPLTLGTAFSDAENQTGIQAAWILTALQGFVLAVVFFSVGGIIASRFTNPRNRTIAFLTLFALTELVRSIAVTILAYQAGALESINWSFRITAGLLTGIAAFSVVSIVVNEVFVFREKLNELVVRRTRLETLQNRSEQELAAVRAETLRDVRERVDEAIQTLTVDATKTSSSAPSVVAALLDVSDKVIRPLSHDLMRKPRVMPSTNEPVPEKRSGASFMLDFITRVEPIRPRSLPVMLFMLGFGAAATLLPFGIGVLVLLVWLSVMGGILWIATRLVGPYLARWKVATRIIVVSAINGFVAVGAGLSAAIPAGYQPTQLVLTLIYTTVVFNGVAWAIAVPPGLRQAHREILLETEAVNARLAWNVSRDNSLLWAEQKQLSRTLHQEIQGTLLAAAFRLQRDIEAGGDTEQSLAEVRELITVAAQQSVTPGAVHALKKGLGEIRDRWAGVIDFTWDCDEVLRNRLDKDDLTRHIVYDVVGEFITNSIKHGQAKNAVLSILALSEDSIRLSLTNDGAPLPSDAVPGLGTRLAENVGLAAGFMPNTAGIEFHVDLTLEQDAARA</sequence>
<dbReference type="InterPro" id="IPR036890">
    <property type="entry name" value="HATPase_C_sf"/>
</dbReference>
<feature type="transmembrane region" description="Helical" evidence="1">
    <location>
        <begin position="21"/>
        <end position="40"/>
    </location>
</feature>
<evidence type="ECO:0000313" key="3">
    <source>
        <dbReference type="Proteomes" id="UP000524237"/>
    </source>
</evidence>
<name>A0A7W3JV80_9MICO</name>
<feature type="transmembrane region" description="Helical" evidence="1">
    <location>
        <begin position="86"/>
        <end position="110"/>
    </location>
</feature>
<dbReference type="SUPFAM" id="SSF103473">
    <property type="entry name" value="MFS general substrate transporter"/>
    <property type="match status" value="1"/>
</dbReference>
<gene>
    <name evidence="2" type="ORF">FB555_002027</name>
</gene>
<reference evidence="2 3" key="1">
    <citation type="submission" date="2020-07" db="EMBL/GenBank/DDBJ databases">
        <title>Sequencing the genomes of 1000 actinobacteria strains.</title>
        <authorList>
            <person name="Klenk H.-P."/>
        </authorList>
    </citation>
    <scope>NUCLEOTIDE SEQUENCE [LARGE SCALE GENOMIC DNA]</scope>
    <source>
        <strain evidence="2 3">DSM 23737</strain>
    </source>
</reference>
<keyword evidence="1" id="KW-0812">Transmembrane</keyword>
<accession>A0A7W3JV80</accession>
<feature type="transmembrane region" description="Helical" evidence="1">
    <location>
        <begin position="321"/>
        <end position="345"/>
    </location>
</feature>
<dbReference type="GO" id="GO:0016301">
    <property type="term" value="F:kinase activity"/>
    <property type="evidence" value="ECO:0007669"/>
    <property type="project" value="UniProtKB-KW"/>
</dbReference>
<dbReference type="Gene3D" id="3.30.565.10">
    <property type="entry name" value="Histidine kinase-like ATPase, C-terminal domain"/>
    <property type="match status" value="1"/>
</dbReference>
<dbReference type="Proteomes" id="UP000524237">
    <property type="component" value="Unassembled WGS sequence"/>
</dbReference>
<dbReference type="EMBL" id="JACGWU010000008">
    <property type="protein sequence ID" value="MBA8829901.1"/>
    <property type="molecule type" value="Genomic_DNA"/>
</dbReference>
<feature type="transmembrane region" description="Helical" evidence="1">
    <location>
        <begin position="52"/>
        <end position="74"/>
    </location>
</feature>
<keyword evidence="2" id="KW-0808">Transferase</keyword>
<evidence type="ECO:0000256" key="1">
    <source>
        <dbReference type="SAM" id="Phobius"/>
    </source>
</evidence>
<keyword evidence="1" id="KW-1133">Transmembrane helix</keyword>
<evidence type="ECO:0000313" key="2">
    <source>
        <dbReference type="EMBL" id="MBA8829901.1"/>
    </source>
</evidence>
<feature type="transmembrane region" description="Helical" evidence="1">
    <location>
        <begin position="122"/>
        <end position="146"/>
    </location>
</feature>
<keyword evidence="2" id="KW-0418">Kinase</keyword>
<dbReference type="RefSeq" id="WP_182485316.1">
    <property type="nucleotide sequence ID" value="NZ_JACGWU010000008.1"/>
</dbReference>
<feature type="transmembrane region" description="Helical" evidence="1">
    <location>
        <begin position="291"/>
        <end position="309"/>
    </location>
</feature>
<keyword evidence="1" id="KW-0472">Membrane</keyword>
<organism evidence="2 3">
    <name type="scientific">Alpinimonas psychrophila</name>
    <dbReference type="NCBI Taxonomy" id="748908"/>
    <lineage>
        <taxon>Bacteria</taxon>
        <taxon>Bacillati</taxon>
        <taxon>Actinomycetota</taxon>
        <taxon>Actinomycetes</taxon>
        <taxon>Micrococcales</taxon>
        <taxon>Microbacteriaceae</taxon>
        <taxon>Alpinimonas</taxon>
    </lineage>
</organism>
<dbReference type="SUPFAM" id="SSF55874">
    <property type="entry name" value="ATPase domain of HSP90 chaperone/DNA topoisomerase II/histidine kinase"/>
    <property type="match status" value="1"/>
</dbReference>
<dbReference type="AlphaFoldDB" id="A0A7W3JV80"/>
<proteinExistence type="predicted"/>
<keyword evidence="3" id="KW-1185">Reference proteome</keyword>